<keyword evidence="2" id="KW-1185">Reference proteome</keyword>
<dbReference type="Proteomes" id="UP000186096">
    <property type="component" value="Unassembled WGS sequence"/>
</dbReference>
<name>A0A1N7H1V4_9ACTN</name>
<sequence>MSTPHEPTAKPPGANVLVVGRSPSALVTAVDILRKTGYTANATNQFDRVLTDYDAGGVDILVFGGMVPPDIKQHVRDELTRLNPDARVIQGLFGIPELIAAQVAAATCPPLPEGDEVAYDADHRCVRLTIHESADVRVEVWWATSFTPPESTSVSERVYENTLDPGAHVISIPHHVPKEASFGAVTVGQSVQVFTIGPVPDSVRRLVPTSAEDKRLPDVTAVTTRIDES</sequence>
<evidence type="ECO:0000313" key="1">
    <source>
        <dbReference type="EMBL" id="SIS18819.1"/>
    </source>
</evidence>
<dbReference type="EMBL" id="FTNI01000035">
    <property type="protein sequence ID" value="SIS18819.1"/>
    <property type="molecule type" value="Genomic_DNA"/>
</dbReference>
<accession>A0A1N7H1V4</accession>
<evidence type="ECO:0000313" key="2">
    <source>
        <dbReference type="Proteomes" id="UP000186096"/>
    </source>
</evidence>
<protein>
    <submittedName>
        <fullName evidence="1">Uncharacterized protein</fullName>
    </submittedName>
</protein>
<dbReference type="AlphaFoldDB" id="A0A1N7H1V4"/>
<proteinExistence type="predicted"/>
<dbReference type="OrthoDB" id="3685339at2"/>
<organism evidence="1 2">
    <name type="scientific">Microbispora rosea</name>
    <dbReference type="NCBI Taxonomy" id="58117"/>
    <lineage>
        <taxon>Bacteria</taxon>
        <taxon>Bacillati</taxon>
        <taxon>Actinomycetota</taxon>
        <taxon>Actinomycetes</taxon>
        <taxon>Streptosporangiales</taxon>
        <taxon>Streptosporangiaceae</taxon>
        <taxon>Microbispora</taxon>
    </lineage>
</organism>
<dbReference type="RefSeq" id="WP_076441651.1">
    <property type="nucleotide sequence ID" value="NZ_FTNI01000035.1"/>
</dbReference>
<gene>
    <name evidence="1" type="ORF">SAMN05421833_13583</name>
</gene>
<reference evidence="2" key="1">
    <citation type="submission" date="2017-01" db="EMBL/GenBank/DDBJ databases">
        <authorList>
            <person name="Varghese N."/>
            <person name="Submissions S."/>
        </authorList>
    </citation>
    <scope>NUCLEOTIDE SEQUENCE [LARGE SCALE GENOMIC DNA]</scope>
    <source>
        <strain evidence="2">ATCC 12950</strain>
    </source>
</reference>